<evidence type="ECO:0008006" key="4">
    <source>
        <dbReference type="Google" id="ProtNLM"/>
    </source>
</evidence>
<evidence type="ECO:0000256" key="1">
    <source>
        <dbReference type="SAM" id="Phobius"/>
    </source>
</evidence>
<protein>
    <recommendedName>
        <fullName evidence="4">Integron gene cassette protein</fullName>
    </recommendedName>
</protein>
<keyword evidence="1" id="KW-0472">Membrane</keyword>
<evidence type="ECO:0000313" key="2">
    <source>
        <dbReference type="EMBL" id="MET4578777.1"/>
    </source>
</evidence>
<feature type="transmembrane region" description="Helical" evidence="1">
    <location>
        <begin position="132"/>
        <end position="156"/>
    </location>
</feature>
<evidence type="ECO:0000313" key="3">
    <source>
        <dbReference type="Proteomes" id="UP001549320"/>
    </source>
</evidence>
<dbReference type="EMBL" id="JBEPSH010000007">
    <property type="protein sequence ID" value="MET4578777.1"/>
    <property type="molecule type" value="Genomic_DNA"/>
</dbReference>
<feature type="transmembrane region" description="Helical" evidence="1">
    <location>
        <begin position="103"/>
        <end position="126"/>
    </location>
</feature>
<keyword evidence="3" id="KW-1185">Reference proteome</keyword>
<keyword evidence="1" id="KW-1133">Transmembrane helix</keyword>
<accession>A0ABV2QCK8</accession>
<proteinExistence type="predicted"/>
<reference evidence="2 3" key="1">
    <citation type="submission" date="2024-06" db="EMBL/GenBank/DDBJ databases">
        <title>Sorghum-associated microbial communities from plants grown in Nebraska, USA.</title>
        <authorList>
            <person name="Schachtman D."/>
        </authorList>
    </citation>
    <scope>NUCLEOTIDE SEQUENCE [LARGE SCALE GENOMIC DNA]</scope>
    <source>
        <strain evidence="2 3">2709</strain>
    </source>
</reference>
<organism evidence="2 3">
    <name type="scientific">Ottowia thiooxydans</name>
    <dbReference type="NCBI Taxonomy" id="219182"/>
    <lineage>
        <taxon>Bacteria</taxon>
        <taxon>Pseudomonadati</taxon>
        <taxon>Pseudomonadota</taxon>
        <taxon>Betaproteobacteria</taxon>
        <taxon>Burkholderiales</taxon>
        <taxon>Comamonadaceae</taxon>
        <taxon>Ottowia</taxon>
    </lineage>
</organism>
<comment type="caution">
    <text evidence="2">The sequence shown here is derived from an EMBL/GenBank/DDBJ whole genome shotgun (WGS) entry which is preliminary data.</text>
</comment>
<sequence length="157" mass="17445">MILFSFRRPPFGMRHSLSSAVSYHDWPHLGEIAIRKARKDFEVWIANSRPHPACRSPKVHRFMRSDHFICKQAACATLSLALAGCSSSSAPSHIFLGAYFPSWLLFAMLWGMLAVVVRAIMVLMGAGPTWPWPLALCLSSGFLLALALWFFALGALP</sequence>
<gene>
    <name evidence="2" type="ORF">ABIE13_003893</name>
</gene>
<dbReference type="Proteomes" id="UP001549320">
    <property type="component" value="Unassembled WGS sequence"/>
</dbReference>
<name>A0ABV2QCK8_9BURK</name>
<keyword evidence="1" id="KW-0812">Transmembrane</keyword>